<dbReference type="SUPFAM" id="SSF47954">
    <property type="entry name" value="Cyclin-like"/>
    <property type="match status" value="2"/>
</dbReference>
<dbReference type="InterPro" id="IPR004367">
    <property type="entry name" value="Cyclin_C-dom"/>
</dbReference>
<keyword evidence="3 5" id="KW-0195">Cyclin</keyword>
<evidence type="ECO:0000256" key="1">
    <source>
        <dbReference type="ARBA" id="ARBA00022618"/>
    </source>
</evidence>
<keyword evidence="2" id="KW-0498">Mitosis</keyword>
<dbReference type="InterPro" id="IPR036915">
    <property type="entry name" value="Cyclin-like_sf"/>
</dbReference>
<dbReference type="PROSITE" id="PS00292">
    <property type="entry name" value="CYCLINS"/>
    <property type="match status" value="1"/>
</dbReference>
<dbReference type="GO" id="GO:0051301">
    <property type="term" value="P:cell division"/>
    <property type="evidence" value="ECO:0007669"/>
    <property type="project" value="UniProtKB-KW"/>
</dbReference>
<evidence type="ECO:0000313" key="8">
    <source>
        <dbReference type="EMBL" id="CAF4054631.1"/>
    </source>
</evidence>
<dbReference type="InterPro" id="IPR013763">
    <property type="entry name" value="Cyclin-like_dom"/>
</dbReference>
<dbReference type="SMART" id="SM00385">
    <property type="entry name" value="CYCLIN"/>
    <property type="match status" value="2"/>
</dbReference>
<feature type="domain" description="Cyclin-like" evidence="6">
    <location>
        <begin position="25"/>
        <end position="109"/>
    </location>
</feature>
<evidence type="ECO:0000256" key="4">
    <source>
        <dbReference type="ARBA" id="ARBA00023306"/>
    </source>
</evidence>
<reference evidence="8" key="1">
    <citation type="submission" date="2021-02" db="EMBL/GenBank/DDBJ databases">
        <authorList>
            <person name="Nowell W R."/>
        </authorList>
    </citation>
    <scope>NUCLEOTIDE SEQUENCE</scope>
</reference>
<dbReference type="Pfam" id="PF02984">
    <property type="entry name" value="Cyclin_C"/>
    <property type="match status" value="1"/>
</dbReference>
<dbReference type="InterPro" id="IPR006671">
    <property type="entry name" value="Cyclin_N"/>
</dbReference>
<name>A0A819RZ76_9BILA</name>
<dbReference type="Pfam" id="PF00134">
    <property type="entry name" value="Cyclin_N"/>
    <property type="match status" value="1"/>
</dbReference>
<comment type="caution">
    <text evidence="8">The sequence shown here is derived from an EMBL/GenBank/DDBJ whole genome shotgun (WGS) entry which is preliminary data.</text>
</comment>
<dbReference type="Gene3D" id="1.10.472.10">
    <property type="entry name" value="Cyclin-like"/>
    <property type="match status" value="2"/>
</dbReference>
<accession>A0A819RZ76</accession>
<dbReference type="InterPro" id="IPR046965">
    <property type="entry name" value="Cyclin_A/B-like"/>
</dbReference>
<dbReference type="GO" id="GO:0044772">
    <property type="term" value="P:mitotic cell cycle phase transition"/>
    <property type="evidence" value="ECO:0007669"/>
    <property type="project" value="InterPro"/>
</dbReference>
<proteinExistence type="inferred from homology"/>
<dbReference type="AlphaFoldDB" id="A0A819RZ76"/>
<evidence type="ECO:0000313" key="9">
    <source>
        <dbReference type="Proteomes" id="UP000663842"/>
    </source>
</evidence>
<feature type="domain" description="Cyclin-like" evidence="6">
    <location>
        <begin position="122"/>
        <end position="215"/>
    </location>
</feature>
<dbReference type="GO" id="GO:0016538">
    <property type="term" value="F:cyclin-dependent protein serine/threonine kinase regulator activity"/>
    <property type="evidence" value="ECO:0007669"/>
    <property type="project" value="InterPro"/>
</dbReference>
<dbReference type="InterPro" id="IPR048258">
    <property type="entry name" value="Cyclins_cyclin-box"/>
</dbReference>
<gene>
    <name evidence="8" type="ORF">UXM345_LOCUS19446</name>
</gene>
<dbReference type="PANTHER" id="PTHR10177">
    <property type="entry name" value="CYCLINS"/>
    <property type="match status" value="1"/>
</dbReference>
<evidence type="ECO:0000256" key="5">
    <source>
        <dbReference type="RuleBase" id="RU000383"/>
    </source>
</evidence>
<comment type="similarity">
    <text evidence="5">Belongs to the cyclin family.</text>
</comment>
<feature type="domain" description="Cyclin C-terminal" evidence="7">
    <location>
        <begin position="118"/>
        <end position="251"/>
    </location>
</feature>
<evidence type="ECO:0008006" key="10">
    <source>
        <dbReference type="Google" id="ProtNLM"/>
    </source>
</evidence>
<evidence type="ECO:0000256" key="2">
    <source>
        <dbReference type="ARBA" id="ARBA00022776"/>
    </source>
</evidence>
<evidence type="ECO:0000259" key="6">
    <source>
        <dbReference type="SMART" id="SM00385"/>
    </source>
</evidence>
<evidence type="ECO:0000259" key="7">
    <source>
        <dbReference type="SMART" id="SM01332"/>
    </source>
</evidence>
<dbReference type="SMART" id="SM01332">
    <property type="entry name" value="Cyclin_C"/>
    <property type="match status" value="1"/>
</dbReference>
<evidence type="ECO:0000256" key="3">
    <source>
        <dbReference type="ARBA" id="ARBA00023127"/>
    </source>
</evidence>
<dbReference type="PIRSF" id="PIRSF001771">
    <property type="entry name" value="Cyclin_A_B_D_E"/>
    <property type="match status" value="1"/>
</dbReference>
<organism evidence="8 9">
    <name type="scientific">Rotaria magnacalcarata</name>
    <dbReference type="NCBI Taxonomy" id="392030"/>
    <lineage>
        <taxon>Eukaryota</taxon>
        <taxon>Metazoa</taxon>
        <taxon>Spiralia</taxon>
        <taxon>Gnathifera</taxon>
        <taxon>Rotifera</taxon>
        <taxon>Eurotatoria</taxon>
        <taxon>Bdelloidea</taxon>
        <taxon>Philodinida</taxon>
        <taxon>Philodinidae</taxon>
        <taxon>Rotaria</taxon>
    </lineage>
</organism>
<sequence length="287" mass="33872">MYAPKMNFMEYQSDINSAMRTILVDWLIEVADEYKLNDETLFLCVQYVDRFLSTVNVTRSKLQLVGTTCMYVASKYEEMYPPALDEFSFITDNTYETKHILRMEQIVMKMLNFSLSGPTCYTFIQYYLTFFKPTISTKVGDDDYKCLMILTSYLCTLSLLQDRPFSSYRSSMIAASCILYANRLLKTDAVWTNRHIQITSYTQRDLNDCVFAIGELYMKTFHQDQTTLSILRRYLKNKKDNEHYERRIKEIIHVSLSKIGNEGDNDEIIDLTFDDIDEENMSMEYHR</sequence>
<keyword evidence="1" id="KW-0132">Cell division</keyword>
<keyword evidence="4" id="KW-0131">Cell cycle</keyword>
<dbReference type="EMBL" id="CAJOBF010002762">
    <property type="protein sequence ID" value="CAF4054631.1"/>
    <property type="molecule type" value="Genomic_DNA"/>
</dbReference>
<protein>
    <recommendedName>
        <fullName evidence="10">Cyclin A</fullName>
    </recommendedName>
</protein>
<dbReference type="InterPro" id="IPR039361">
    <property type="entry name" value="Cyclin"/>
</dbReference>
<dbReference type="FunFam" id="1.10.472.10:FF:000001">
    <property type="entry name" value="G2/mitotic-specific cyclin"/>
    <property type="match status" value="1"/>
</dbReference>
<dbReference type="Proteomes" id="UP000663842">
    <property type="component" value="Unassembled WGS sequence"/>
</dbReference>